<protein>
    <submittedName>
        <fullName evidence="2">Uncharacterized protein</fullName>
    </submittedName>
</protein>
<comment type="caution">
    <text evidence="2">The sequence shown here is derived from an EMBL/GenBank/DDBJ whole genome shotgun (WGS) entry which is preliminary data.</text>
</comment>
<evidence type="ECO:0000313" key="3">
    <source>
        <dbReference type="Proteomes" id="UP000583800"/>
    </source>
</evidence>
<feature type="region of interest" description="Disordered" evidence="1">
    <location>
        <begin position="1"/>
        <end position="47"/>
    </location>
</feature>
<keyword evidence="3" id="KW-1185">Reference proteome</keyword>
<evidence type="ECO:0000256" key="1">
    <source>
        <dbReference type="SAM" id="MobiDB-lite"/>
    </source>
</evidence>
<dbReference type="Proteomes" id="UP000583800">
    <property type="component" value="Unassembled WGS sequence"/>
</dbReference>
<organism evidence="2 3">
    <name type="scientific">Nonomuraea muscovyensis</name>
    <dbReference type="NCBI Taxonomy" id="1124761"/>
    <lineage>
        <taxon>Bacteria</taxon>
        <taxon>Bacillati</taxon>
        <taxon>Actinomycetota</taxon>
        <taxon>Actinomycetes</taxon>
        <taxon>Streptosporangiales</taxon>
        <taxon>Streptosporangiaceae</taxon>
        <taxon>Nonomuraea</taxon>
    </lineage>
</organism>
<proteinExistence type="predicted"/>
<sequence length="47" mass="4768">MTHAAITPAAGPAIRRAPGDTPAPRRRPGAAPHEHGTGRPPLAGQAR</sequence>
<accession>A0A7X0C043</accession>
<dbReference type="AlphaFoldDB" id="A0A7X0C043"/>
<evidence type="ECO:0000313" key="2">
    <source>
        <dbReference type="EMBL" id="MBB6345286.1"/>
    </source>
</evidence>
<feature type="compositionally biased region" description="Low complexity" evidence="1">
    <location>
        <begin position="1"/>
        <end position="22"/>
    </location>
</feature>
<gene>
    <name evidence="2" type="ORF">FHU36_001795</name>
</gene>
<reference evidence="2 3" key="1">
    <citation type="submission" date="2020-08" db="EMBL/GenBank/DDBJ databases">
        <title>Sequencing the genomes of 1000 actinobacteria strains.</title>
        <authorList>
            <person name="Klenk H.-P."/>
        </authorList>
    </citation>
    <scope>NUCLEOTIDE SEQUENCE [LARGE SCALE GENOMIC DNA]</scope>
    <source>
        <strain evidence="2 3">DSM 45913</strain>
    </source>
</reference>
<name>A0A7X0C043_9ACTN</name>
<dbReference type="EMBL" id="JACHJB010000001">
    <property type="protein sequence ID" value="MBB6345286.1"/>
    <property type="molecule type" value="Genomic_DNA"/>
</dbReference>